<proteinExistence type="predicted"/>
<feature type="region of interest" description="Disordered" evidence="1">
    <location>
        <begin position="79"/>
        <end position="105"/>
    </location>
</feature>
<reference evidence="3 4" key="1">
    <citation type="submission" date="2019-03" db="EMBL/GenBank/DDBJ databases">
        <title>Genomics of glacier-inhabiting Cryobacterium strains.</title>
        <authorList>
            <person name="Liu Q."/>
            <person name="Xin Y.-H."/>
        </authorList>
    </citation>
    <scope>NUCLEOTIDE SEQUENCE [LARGE SCALE GENOMIC DNA]</scope>
    <source>
        <strain evidence="3 4">TMT4-23</strain>
    </source>
</reference>
<dbReference type="RefSeq" id="WP_134363836.1">
    <property type="nucleotide sequence ID" value="NZ_SOGJ01000023.1"/>
</dbReference>
<accession>A0ABY2IY35</accession>
<keyword evidence="2" id="KW-0812">Transmembrane</keyword>
<keyword evidence="4" id="KW-1185">Reference proteome</keyword>
<comment type="caution">
    <text evidence="3">The sequence shown here is derived from an EMBL/GenBank/DDBJ whole genome shotgun (WGS) entry which is preliminary data.</text>
</comment>
<keyword evidence="2" id="KW-1133">Transmembrane helix</keyword>
<dbReference type="EMBL" id="SOGJ01000023">
    <property type="protein sequence ID" value="TFC97395.1"/>
    <property type="molecule type" value="Genomic_DNA"/>
</dbReference>
<evidence type="ECO:0000313" key="3">
    <source>
        <dbReference type="EMBL" id="TFC97395.1"/>
    </source>
</evidence>
<evidence type="ECO:0000313" key="4">
    <source>
        <dbReference type="Proteomes" id="UP000298355"/>
    </source>
</evidence>
<evidence type="ECO:0000256" key="2">
    <source>
        <dbReference type="SAM" id="Phobius"/>
    </source>
</evidence>
<name>A0ABY2IY35_9MICO</name>
<keyword evidence="2" id="KW-0472">Membrane</keyword>
<evidence type="ECO:0000256" key="1">
    <source>
        <dbReference type="SAM" id="MobiDB-lite"/>
    </source>
</evidence>
<feature type="transmembrane region" description="Helical" evidence="2">
    <location>
        <begin position="45"/>
        <end position="73"/>
    </location>
</feature>
<gene>
    <name evidence="3" type="ORF">E3O65_11440</name>
</gene>
<protein>
    <submittedName>
        <fullName evidence="3">Uncharacterized protein</fullName>
    </submittedName>
</protein>
<feature type="transmembrane region" description="Helical" evidence="2">
    <location>
        <begin position="5"/>
        <end position="25"/>
    </location>
</feature>
<organism evidence="3 4">
    <name type="scientific">Cryobacterium breve</name>
    <dbReference type="NCBI Taxonomy" id="1259258"/>
    <lineage>
        <taxon>Bacteria</taxon>
        <taxon>Bacillati</taxon>
        <taxon>Actinomycetota</taxon>
        <taxon>Actinomycetes</taxon>
        <taxon>Micrococcales</taxon>
        <taxon>Microbacteriaceae</taxon>
        <taxon>Cryobacterium</taxon>
    </lineage>
</organism>
<dbReference type="Proteomes" id="UP000298355">
    <property type="component" value="Unassembled WGS sequence"/>
</dbReference>
<sequence>MKLWIIGVAGALGLSIFALLGVYVYVDIGWARGEQWASLNGPEPIWPAVVGFGAMYLIPISALVMILLVGVAIARSYLPGSSADSERSPIDGGLANTGHGPVSSP</sequence>